<protein>
    <submittedName>
        <fullName evidence="1">Uncharacterized protein</fullName>
    </submittedName>
</protein>
<reference evidence="1" key="1">
    <citation type="submission" date="2019-11" db="EMBL/GenBank/DDBJ databases">
        <title>Nori genome reveals adaptations in red seaweeds to the harsh intertidal environment.</title>
        <authorList>
            <person name="Wang D."/>
            <person name="Mao Y."/>
        </authorList>
    </citation>
    <scope>NUCLEOTIDE SEQUENCE</scope>
    <source>
        <tissue evidence="1">Gametophyte</tissue>
    </source>
</reference>
<gene>
    <name evidence="1" type="ORF">I4F81_007952</name>
</gene>
<evidence type="ECO:0000313" key="2">
    <source>
        <dbReference type="Proteomes" id="UP000798662"/>
    </source>
</evidence>
<accession>A0ACC3C602</accession>
<name>A0ACC3C602_PYRYE</name>
<organism evidence="1 2">
    <name type="scientific">Pyropia yezoensis</name>
    <name type="common">Susabi-nori</name>
    <name type="synonym">Porphyra yezoensis</name>
    <dbReference type="NCBI Taxonomy" id="2788"/>
    <lineage>
        <taxon>Eukaryota</taxon>
        <taxon>Rhodophyta</taxon>
        <taxon>Bangiophyceae</taxon>
        <taxon>Bangiales</taxon>
        <taxon>Bangiaceae</taxon>
        <taxon>Pyropia</taxon>
    </lineage>
</organism>
<evidence type="ECO:0000313" key="1">
    <source>
        <dbReference type="EMBL" id="KAK1865421.1"/>
    </source>
</evidence>
<dbReference type="EMBL" id="CM020619">
    <property type="protein sequence ID" value="KAK1865421.1"/>
    <property type="molecule type" value="Genomic_DNA"/>
</dbReference>
<sequence>MWLCIIRGQPLCSESFLPAQRRPSPHTHVRALSLFSTLSLSSSLSPCSRAPSSAGPPPPPPPYAPRLPPPSSPTMKDGATACPCGKSSCGCKDVRWARAGHPRGGGRGAAVDGSSVAAPGSHAATAGCRRGGQGGGGVVVVATLPRGPAAACRRPPMAVGYAGGGGGVPPPARVAGGQPLTRCFPFCFCWRRRGDHHDCRACGCTLRVGGTPPAADVGRSRGWRGHG</sequence>
<dbReference type="Proteomes" id="UP000798662">
    <property type="component" value="Chromosome 2"/>
</dbReference>
<comment type="caution">
    <text evidence="1">The sequence shown here is derived from an EMBL/GenBank/DDBJ whole genome shotgun (WGS) entry which is preliminary data.</text>
</comment>
<proteinExistence type="predicted"/>
<keyword evidence="2" id="KW-1185">Reference proteome</keyword>